<accession>A0A1F6TP05</accession>
<name>A0A1F6TP05_9PROT</name>
<dbReference type="Pfam" id="PF04014">
    <property type="entry name" value="MazE_antitoxin"/>
    <property type="match status" value="1"/>
</dbReference>
<dbReference type="InterPro" id="IPR007159">
    <property type="entry name" value="SpoVT-AbrB_dom"/>
</dbReference>
<evidence type="ECO:0000313" key="3">
    <source>
        <dbReference type="EMBL" id="OGI46867.1"/>
    </source>
</evidence>
<proteinExistence type="predicted"/>
<reference evidence="3 4" key="1">
    <citation type="journal article" date="2016" name="Nat. Commun.">
        <title>Thousands of microbial genomes shed light on interconnected biogeochemical processes in an aquifer system.</title>
        <authorList>
            <person name="Anantharaman K."/>
            <person name="Brown C.T."/>
            <person name="Hug L.A."/>
            <person name="Sharon I."/>
            <person name="Castelle C.J."/>
            <person name="Probst A.J."/>
            <person name="Thomas B.C."/>
            <person name="Singh A."/>
            <person name="Wilkins M.J."/>
            <person name="Karaoz U."/>
            <person name="Brodie E.L."/>
            <person name="Williams K.H."/>
            <person name="Hubbard S.S."/>
            <person name="Banfield J.F."/>
        </authorList>
    </citation>
    <scope>NUCLEOTIDE SEQUENCE [LARGE SCALE GENOMIC DNA]</scope>
</reference>
<dbReference type="AlphaFoldDB" id="A0A1F6TP05"/>
<dbReference type="SUPFAM" id="SSF89447">
    <property type="entry name" value="AbrB/MazE/MraZ-like"/>
    <property type="match status" value="1"/>
</dbReference>
<comment type="caution">
    <text evidence="3">The sequence shown here is derived from an EMBL/GenBank/DDBJ whole genome shotgun (WGS) entry which is preliminary data.</text>
</comment>
<gene>
    <name evidence="3" type="ORF">A2637_06000</name>
</gene>
<keyword evidence="1" id="KW-0238">DNA-binding</keyword>
<feature type="domain" description="SpoVT-AbrB" evidence="2">
    <location>
        <begin position="1"/>
        <end position="43"/>
    </location>
</feature>
<dbReference type="GO" id="GO:0003677">
    <property type="term" value="F:DNA binding"/>
    <property type="evidence" value="ECO:0007669"/>
    <property type="project" value="UniProtKB-UniRule"/>
</dbReference>
<dbReference type="PROSITE" id="PS51740">
    <property type="entry name" value="SPOVT_ABRB"/>
    <property type="match status" value="1"/>
</dbReference>
<evidence type="ECO:0000256" key="1">
    <source>
        <dbReference type="PROSITE-ProRule" id="PRU01076"/>
    </source>
</evidence>
<organism evidence="3 4">
    <name type="scientific">Candidatus Muproteobacteria bacterium RIFCSPHIGHO2_01_FULL_65_16</name>
    <dbReference type="NCBI Taxonomy" id="1817764"/>
    <lineage>
        <taxon>Bacteria</taxon>
        <taxon>Pseudomonadati</taxon>
        <taxon>Pseudomonadota</taxon>
        <taxon>Candidatus Muproteobacteria</taxon>
    </lineage>
</organism>
<dbReference type="Proteomes" id="UP000179360">
    <property type="component" value="Unassembled WGS sequence"/>
</dbReference>
<dbReference type="EMBL" id="MFSY01000036">
    <property type="protein sequence ID" value="OGI46867.1"/>
    <property type="molecule type" value="Genomic_DNA"/>
</dbReference>
<dbReference type="InterPro" id="IPR037914">
    <property type="entry name" value="SpoVT-AbrB_sf"/>
</dbReference>
<sequence>MTVKGQIVIPAKVRRKLGMKEGTRVQVDVDEGTHRIILTPITREFIEVMRGRFKGKGLLKALAAEKKREREL</sequence>
<evidence type="ECO:0000259" key="2">
    <source>
        <dbReference type="PROSITE" id="PS51740"/>
    </source>
</evidence>
<dbReference type="SMART" id="SM00966">
    <property type="entry name" value="SpoVT_AbrB"/>
    <property type="match status" value="1"/>
</dbReference>
<dbReference type="Gene3D" id="2.10.260.10">
    <property type="match status" value="1"/>
</dbReference>
<dbReference type="NCBIfam" id="TIGR01439">
    <property type="entry name" value="lp_hng_hel_AbrB"/>
    <property type="match status" value="1"/>
</dbReference>
<dbReference type="STRING" id="1817764.A2637_06000"/>
<protein>
    <recommendedName>
        <fullName evidence="2">SpoVT-AbrB domain-containing protein</fullName>
    </recommendedName>
</protein>
<evidence type="ECO:0000313" key="4">
    <source>
        <dbReference type="Proteomes" id="UP000179360"/>
    </source>
</evidence>